<gene>
    <name evidence="13" type="ORF">EV420DRAFT_1673081</name>
</gene>
<dbReference type="Pfam" id="PF02517">
    <property type="entry name" value="Rce1-like"/>
    <property type="match status" value="1"/>
</dbReference>
<keyword evidence="8 11" id="KW-0472">Membrane</keyword>
<comment type="subcellular location">
    <subcellularLocation>
        <location evidence="1">Endoplasmic reticulum membrane</location>
        <topology evidence="1">Multi-pass membrane protein</topology>
    </subcellularLocation>
</comment>
<evidence type="ECO:0000313" key="13">
    <source>
        <dbReference type="EMBL" id="KAK0460111.1"/>
    </source>
</evidence>
<evidence type="ECO:0000256" key="9">
    <source>
        <dbReference type="ARBA" id="ARBA00047280"/>
    </source>
</evidence>
<evidence type="ECO:0000259" key="12">
    <source>
        <dbReference type="Pfam" id="PF02517"/>
    </source>
</evidence>
<dbReference type="Proteomes" id="UP001175211">
    <property type="component" value="Unassembled WGS sequence"/>
</dbReference>
<protein>
    <recommendedName>
        <fullName evidence="10">intramembrane prenyl-peptidase Rce1</fullName>
        <ecNumber evidence="10">3.4.26.1</ecNumber>
    </recommendedName>
</protein>
<feature type="transmembrane region" description="Helical" evidence="11">
    <location>
        <begin position="255"/>
        <end position="274"/>
    </location>
</feature>
<evidence type="ECO:0000256" key="3">
    <source>
        <dbReference type="ARBA" id="ARBA00022670"/>
    </source>
</evidence>
<accession>A0AA39N6M6</accession>
<dbReference type="GO" id="GO:0004222">
    <property type="term" value="F:metalloendopeptidase activity"/>
    <property type="evidence" value="ECO:0007669"/>
    <property type="project" value="InterPro"/>
</dbReference>
<dbReference type="EC" id="3.4.26.1" evidence="10"/>
<keyword evidence="3" id="KW-0645">Protease</keyword>
<dbReference type="GO" id="GO:0071586">
    <property type="term" value="P:CAAX-box protein processing"/>
    <property type="evidence" value="ECO:0007669"/>
    <property type="project" value="InterPro"/>
</dbReference>
<evidence type="ECO:0000256" key="7">
    <source>
        <dbReference type="ARBA" id="ARBA00022989"/>
    </source>
</evidence>
<feature type="transmembrane region" description="Helical" evidence="11">
    <location>
        <begin position="286"/>
        <end position="305"/>
    </location>
</feature>
<dbReference type="EMBL" id="JAUEPS010000013">
    <property type="protein sequence ID" value="KAK0460111.1"/>
    <property type="molecule type" value="Genomic_DNA"/>
</dbReference>
<keyword evidence="4 11" id="KW-0812">Transmembrane</keyword>
<dbReference type="InterPro" id="IPR039731">
    <property type="entry name" value="Rce1"/>
</dbReference>
<dbReference type="GeneID" id="85362648"/>
<dbReference type="AlphaFoldDB" id="A0AA39N6M6"/>
<keyword evidence="6" id="KW-0256">Endoplasmic reticulum</keyword>
<comment type="catalytic activity">
    <reaction evidence="9">
        <text>Hydrolyzes the peptide bond -P2-(S-farnesyl or geranylgeranyl)C-P1'-P2'-P3'-COOH where P1' and P2' are amino acids with aliphatic sidechains and P3' is any C-terminal residue.</text>
        <dbReference type="EC" id="3.4.26.1"/>
    </reaction>
</comment>
<evidence type="ECO:0000256" key="10">
    <source>
        <dbReference type="ARBA" id="ARBA00049729"/>
    </source>
</evidence>
<feature type="transmembrane region" description="Helical" evidence="11">
    <location>
        <begin position="120"/>
        <end position="138"/>
    </location>
</feature>
<feature type="transmembrane region" description="Helical" evidence="11">
    <location>
        <begin position="67"/>
        <end position="84"/>
    </location>
</feature>
<evidence type="ECO:0000256" key="5">
    <source>
        <dbReference type="ARBA" id="ARBA00022801"/>
    </source>
</evidence>
<keyword evidence="5" id="KW-0378">Hydrolase</keyword>
<feature type="transmembrane region" description="Helical" evidence="11">
    <location>
        <begin position="12"/>
        <end position="29"/>
    </location>
</feature>
<dbReference type="RefSeq" id="XP_060332237.1">
    <property type="nucleotide sequence ID" value="XM_060479100.1"/>
</dbReference>
<feature type="domain" description="CAAX prenyl protease 2/Lysostaphin resistance protein A-like" evidence="12">
    <location>
        <begin position="159"/>
        <end position="268"/>
    </location>
</feature>
<dbReference type="InterPro" id="IPR003675">
    <property type="entry name" value="Rce1/LyrA-like_dom"/>
</dbReference>
<dbReference type="PANTHER" id="PTHR13046">
    <property type="entry name" value="PROTEASE U48 CAAX PRENYL PROTEASE RCE1"/>
    <property type="match status" value="1"/>
</dbReference>
<sequence>MLVAPLFSETQGHFLAFCFTVTYVGSLYLSKNARLSFVAWSTHVHEGTTRQRQLNERWRDDADVIRARLLAVSLATIASCFWIFQTLWPLYGVSGMFLMLEPLHVTFFRLGFIFSHPIKAHLVTPLLFIGPFYSRYLYQILPFQRYWNTESTINKVVSLSGLRNYLVAPYTEEVVFRACILCIYHLSGISRLRMIILAPLWFSLAHFHHAWDLYNRCGRTWVAVKHAAMAISFQLVYTSFFGSHCAYLFLRTGSIFPAITSHIFCNFMGVPHLPLELVVFPEQRKAIFGTYALGLLAYIFAMIQWTSSSDSLYWRPPRSLL</sequence>
<evidence type="ECO:0000256" key="1">
    <source>
        <dbReference type="ARBA" id="ARBA00004477"/>
    </source>
</evidence>
<evidence type="ECO:0000256" key="8">
    <source>
        <dbReference type="ARBA" id="ARBA00023136"/>
    </source>
</evidence>
<feature type="transmembrane region" description="Helical" evidence="11">
    <location>
        <begin position="226"/>
        <end position="249"/>
    </location>
</feature>
<keyword evidence="7 11" id="KW-1133">Transmembrane helix</keyword>
<dbReference type="GO" id="GO:0005789">
    <property type="term" value="C:endoplasmic reticulum membrane"/>
    <property type="evidence" value="ECO:0007669"/>
    <property type="project" value="UniProtKB-SubCell"/>
</dbReference>
<organism evidence="13 14">
    <name type="scientific">Armillaria tabescens</name>
    <name type="common">Ringless honey mushroom</name>
    <name type="synonym">Agaricus tabescens</name>
    <dbReference type="NCBI Taxonomy" id="1929756"/>
    <lineage>
        <taxon>Eukaryota</taxon>
        <taxon>Fungi</taxon>
        <taxon>Dikarya</taxon>
        <taxon>Basidiomycota</taxon>
        <taxon>Agaricomycotina</taxon>
        <taxon>Agaricomycetes</taxon>
        <taxon>Agaricomycetidae</taxon>
        <taxon>Agaricales</taxon>
        <taxon>Marasmiineae</taxon>
        <taxon>Physalacriaceae</taxon>
        <taxon>Desarmillaria</taxon>
    </lineage>
</organism>
<evidence type="ECO:0000256" key="6">
    <source>
        <dbReference type="ARBA" id="ARBA00022824"/>
    </source>
</evidence>
<comment type="similarity">
    <text evidence="2">Belongs to the peptidase U48 family.</text>
</comment>
<keyword evidence="14" id="KW-1185">Reference proteome</keyword>
<evidence type="ECO:0000256" key="4">
    <source>
        <dbReference type="ARBA" id="ARBA00022692"/>
    </source>
</evidence>
<dbReference type="PANTHER" id="PTHR13046:SF0">
    <property type="entry name" value="CAAX PRENYL PROTEASE 2"/>
    <property type="match status" value="1"/>
</dbReference>
<comment type="caution">
    <text evidence="13">The sequence shown here is derived from an EMBL/GenBank/DDBJ whole genome shotgun (WGS) entry which is preliminary data.</text>
</comment>
<proteinExistence type="inferred from homology"/>
<evidence type="ECO:0000256" key="11">
    <source>
        <dbReference type="SAM" id="Phobius"/>
    </source>
</evidence>
<name>A0AA39N6M6_ARMTA</name>
<reference evidence="13" key="1">
    <citation type="submission" date="2023-06" db="EMBL/GenBank/DDBJ databases">
        <authorList>
            <consortium name="Lawrence Berkeley National Laboratory"/>
            <person name="Ahrendt S."/>
            <person name="Sahu N."/>
            <person name="Indic B."/>
            <person name="Wong-Bajracharya J."/>
            <person name="Merenyi Z."/>
            <person name="Ke H.-M."/>
            <person name="Monk M."/>
            <person name="Kocsube S."/>
            <person name="Drula E."/>
            <person name="Lipzen A."/>
            <person name="Balint B."/>
            <person name="Henrissat B."/>
            <person name="Andreopoulos B."/>
            <person name="Martin F.M."/>
            <person name="Harder C.B."/>
            <person name="Rigling D."/>
            <person name="Ford K.L."/>
            <person name="Foster G.D."/>
            <person name="Pangilinan J."/>
            <person name="Papanicolaou A."/>
            <person name="Barry K."/>
            <person name="LaButti K."/>
            <person name="Viragh M."/>
            <person name="Koriabine M."/>
            <person name="Yan M."/>
            <person name="Riley R."/>
            <person name="Champramary S."/>
            <person name="Plett K.L."/>
            <person name="Tsai I.J."/>
            <person name="Slot J."/>
            <person name="Sipos G."/>
            <person name="Plett J."/>
            <person name="Nagy L.G."/>
            <person name="Grigoriev I.V."/>
        </authorList>
    </citation>
    <scope>NUCLEOTIDE SEQUENCE</scope>
    <source>
        <strain evidence="13">CCBAS 213</strain>
    </source>
</reference>
<evidence type="ECO:0000313" key="14">
    <source>
        <dbReference type="Proteomes" id="UP001175211"/>
    </source>
</evidence>
<evidence type="ECO:0000256" key="2">
    <source>
        <dbReference type="ARBA" id="ARBA00006897"/>
    </source>
</evidence>